<proteinExistence type="predicted"/>
<keyword evidence="6" id="KW-1185">Reference proteome</keyword>
<dbReference type="EMBL" id="WNTK01002053">
    <property type="protein sequence ID" value="KAG9466450.1"/>
    <property type="molecule type" value="Genomic_DNA"/>
</dbReference>
<dbReference type="PANTHER" id="PTHR23259">
    <property type="entry name" value="RIDDLE"/>
    <property type="match status" value="1"/>
</dbReference>
<keyword evidence="1" id="KW-0646">Protease inhibitor</keyword>
<reference evidence="5" key="1">
    <citation type="thesis" date="2020" institute="ProQuest LLC" country="789 East Eisenhower Parkway, Ann Arbor, MI, USA">
        <title>Comparative Genomics and Chromosome Evolution.</title>
        <authorList>
            <person name="Mudd A.B."/>
        </authorList>
    </citation>
    <scope>NUCLEOTIDE SEQUENCE</scope>
    <source>
        <strain evidence="5">HN-11 Male</strain>
        <tissue evidence="5">Kidney and liver</tissue>
    </source>
</reference>
<accession>A0A8J6E7Y5</accession>
<dbReference type="InterPro" id="IPR036084">
    <property type="entry name" value="Ser_inhib-like_sf"/>
</dbReference>
<name>A0A8J6E7Y5_ELECQ</name>
<comment type="caution">
    <text evidence="5">The sequence shown here is derived from an EMBL/GenBank/DDBJ whole genome shotgun (WGS) entry which is preliminary data.</text>
</comment>
<evidence type="ECO:0000313" key="5">
    <source>
        <dbReference type="EMBL" id="KAG9466450.1"/>
    </source>
</evidence>
<feature type="signal peptide" evidence="3">
    <location>
        <begin position="1"/>
        <end position="21"/>
    </location>
</feature>
<dbReference type="InterPro" id="IPR051368">
    <property type="entry name" value="SerProtInhib-TIL_Domain"/>
</dbReference>
<evidence type="ECO:0000256" key="3">
    <source>
        <dbReference type="SAM" id="SignalP"/>
    </source>
</evidence>
<evidence type="ECO:0000256" key="1">
    <source>
        <dbReference type="ARBA" id="ARBA00022690"/>
    </source>
</evidence>
<dbReference type="Proteomes" id="UP000770717">
    <property type="component" value="Unassembled WGS sequence"/>
</dbReference>
<dbReference type="CDD" id="cd19941">
    <property type="entry name" value="TIL"/>
    <property type="match status" value="1"/>
</dbReference>
<dbReference type="OrthoDB" id="6236007at2759"/>
<dbReference type="GO" id="GO:0030414">
    <property type="term" value="F:peptidase inhibitor activity"/>
    <property type="evidence" value="ECO:0007669"/>
    <property type="project" value="UniProtKB-KW"/>
</dbReference>
<dbReference type="Pfam" id="PF01826">
    <property type="entry name" value="TIL"/>
    <property type="match status" value="1"/>
</dbReference>
<dbReference type="SUPFAM" id="SSF57567">
    <property type="entry name" value="Serine protease inhibitors"/>
    <property type="match status" value="1"/>
</dbReference>
<evidence type="ECO:0000256" key="2">
    <source>
        <dbReference type="ARBA" id="ARBA00023157"/>
    </source>
</evidence>
<protein>
    <recommendedName>
        <fullName evidence="4">TIL domain-containing protein</fullName>
    </recommendedName>
</protein>
<dbReference type="Gene3D" id="2.10.25.10">
    <property type="entry name" value="Laminin"/>
    <property type="match status" value="1"/>
</dbReference>
<dbReference type="AlphaFoldDB" id="A0A8J6E7Y5"/>
<organism evidence="5 6">
    <name type="scientific">Eleutherodactylus coqui</name>
    <name type="common">Puerto Rican coqui</name>
    <dbReference type="NCBI Taxonomy" id="57060"/>
    <lineage>
        <taxon>Eukaryota</taxon>
        <taxon>Metazoa</taxon>
        <taxon>Chordata</taxon>
        <taxon>Craniata</taxon>
        <taxon>Vertebrata</taxon>
        <taxon>Euteleostomi</taxon>
        <taxon>Amphibia</taxon>
        <taxon>Batrachia</taxon>
        <taxon>Anura</taxon>
        <taxon>Neobatrachia</taxon>
        <taxon>Hyloidea</taxon>
        <taxon>Eleutherodactylidae</taxon>
        <taxon>Eleutherodactylinae</taxon>
        <taxon>Eleutherodactylus</taxon>
        <taxon>Eleutherodactylus</taxon>
    </lineage>
</organism>
<keyword evidence="2" id="KW-1015">Disulfide bond</keyword>
<evidence type="ECO:0000313" key="6">
    <source>
        <dbReference type="Proteomes" id="UP000770717"/>
    </source>
</evidence>
<dbReference type="PANTHER" id="PTHR23259:SF70">
    <property type="entry name" value="ACCESSORY GLAND PROTEIN ACP62F-RELATED"/>
    <property type="match status" value="1"/>
</dbReference>
<sequence length="87" mass="9761">MRPVSVLLLVSLSAAFILISTDIVPPNKECPQNMTYTCGTMCPEICNEPKPTVCNKMCRMDCFCIENYVFVNKNLKNCVLPQDCPPK</sequence>
<feature type="chain" id="PRO_5035265873" description="TIL domain-containing protein" evidence="3">
    <location>
        <begin position="22"/>
        <end position="87"/>
    </location>
</feature>
<dbReference type="InterPro" id="IPR002919">
    <property type="entry name" value="TIL_dom"/>
</dbReference>
<keyword evidence="3" id="KW-0732">Signal</keyword>
<gene>
    <name evidence="5" type="ORF">GDO78_016620</name>
</gene>
<evidence type="ECO:0000259" key="4">
    <source>
        <dbReference type="Pfam" id="PF01826"/>
    </source>
</evidence>
<feature type="domain" description="TIL" evidence="4">
    <location>
        <begin position="30"/>
        <end position="84"/>
    </location>
</feature>